<keyword evidence="3" id="KW-1185">Reference proteome</keyword>
<protein>
    <recommendedName>
        <fullName evidence="1">Methyltransferase domain-containing protein</fullName>
    </recommendedName>
</protein>
<evidence type="ECO:0000313" key="2">
    <source>
        <dbReference type="EMBL" id="ASK63890.1"/>
    </source>
</evidence>
<dbReference type="EMBL" id="CP022315">
    <property type="protein sequence ID" value="ASK63890.1"/>
    <property type="molecule type" value="Genomic_DNA"/>
</dbReference>
<dbReference type="Proteomes" id="UP000198312">
    <property type="component" value="Chromosome"/>
</dbReference>
<evidence type="ECO:0000313" key="3">
    <source>
        <dbReference type="Proteomes" id="UP000198312"/>
    </source>
</evidence>
<name>A0A220U719_9BACI</name>
<evidence type="ECO:0000259" key="1">
    <source>
        <dbReference type="Pfam" id="PF13649"/>
    </source>
</evidence>
<dbReference type="AlphaFoldDB" id="A0A220U719"/>
<dbReference type="OrthoDB" id="323463at2"/>
<dbReference type="InterPro" id="IPR029063">
    <property type="entry name" value="SAM-dependent_MTases_sf"/>
</dbReference>
<dbReference type="RefSeq" id="WP_089063149.1">
    <property type="nucleotide sequence ID" value="NZ_CP022315.1"/>
</dbReference>
<sequence length="109" mass="12513">MNNNWNKVIYKFWAPIYDRFFNAGDFLEVRKLTFQGVQLESGDKLLFVGVGTGPELELINHSELDVKAIDFSPDMLKKARDKFAGSSIEFILMDAQDMDFDNHSFVSVK</sequence>
<dbReference type="KEGG" id="vil:CFK37_17860"/>
<reference evidence="2 3" key="1">
    <citation type="submission" date="2017-07" db="EMBL/GenBank/DDBJ databases">
        <title>Virgibacillus sp. LM2416.</title>
        <authorList>
            <person name="Tak E.J."/>
            <person name="Bae J.-W."/>
        </authorList>
    </citation>
    <scope>NUCLEOTIDE SEQUENCE [LARGE SCALE GENOMIC DNA]</scope>
    <source>
        <strain evidence="2 3">LM2416</strain>
    </source>
</reference>
<proteinExistence type="predicted"/>
<accession>A0A220U719</accession>
<dbReference type="SUPFAM" id="SSF53335">
    <property type="entry name" value="S-adenosyl-L-methionine-dependent methyltransferases"/>
    <property type="match status" value="1"/>
</dbReference>
<gene>
    <name evidence="2" type="ORF">CFK37_17860</name>
</gene>
<organism evidence="2 3">
    <name type="scientific">Virgibacillus phasianinus</name>
    <dbReference type="NCBI Taxonomy" id="2017483"/>
    <lineage>
        <taxon>Bacteria</taxon>
        <taxon>Bacillati</taxon>
        <taxon>Bacillota</taxon>
        <taxon>Bacilli</taxon>
        <taxon>Bacillales</taxon>
        <taxon>Bacillaceae</taxon>
        <taxon>Virgibacillus</taxon>
    </lineage>
</organism>
<dbReference type="Gene3D" id="3.40.50.150">
    <property type="entry name" value="Vaccinia Virus protein VP39"/>
    <property type="match status" value="1"/>
</dbReference>
<dbReference type="InterPro" id="IPR041698">
    <property type="entry name" value="Methyltransf_25"/>
</dbReference>
<feature type="domain" description="Methyltransferase" evidence="1">
    <location>
        <begin position="48"/>
        <end position="105"/>
    </location>
</feature>
<dbReference type="Pfam" id="PF13649">
    <property type="entry name" value="Methyltransf_25"/>
    <property type="match status" value="1"/>
</dbReference>